<comment type="caution">
    <text evidence="1">The sequence shown here is derived from an EMBL/GenBank/DDBJ whole genome shotgun (WGS) entry which is preliminary data.</text>
</comment>
<dbReference type="Proteomes" id="UP000445000">
    <property type="component" value="Unassembled WGS sequence"/>
</dbReference>
<evidence type="ECO:0000313" key="1">
    <source>
        <dbReference type="EMBL" id="GFE83081.1"/>
    </source>
</evidence>
<gene>
    <name evidence="1" type="ORF">GCM10011487_50810</name>
</gene>
<proteinExistence type="predicted"/>
<protein>
    <submittedName>
        <fullName evidence="1">Uncharacterized protein</fullName>
    </submittedName>
</protein>
<sequence>MTHQPADFASASDPKGAQDDMGELVDYLARSSRLTPQEAARLVNEVLAFMSEMPEDFVRRRHLALQAQGLSNRAIYLQISDELAARRFRAPEYSERQLRRIIYG</sequence>
<reference evidence="2" key="1">
    <citation type="submission" date="2020-01" db="EMBL/GenBank/DDBJ databases">
        <title>'Steroidobacter agaridevorans' sp. nov., agar-degrading bacteria isolated from rhizosphere soils.</title>
        <authorList>
            <person name="Ikenaga M."/>
            <person name="Kataoka M."/>
            <person name="Murouchi A."/>
            <person name="Katsuragi S."/>
            <person name="Sakai M."/>
        </authorList>
    </citation>
    <scope>NUCLEOTIDE SEQUENCE [LARGE SCALE GENOMIC DNA]</scope>
    <source>
        <strain evidence="2">YU21-B</strain>
    </source>
</reference>
<dbReference type="EMBL" id="BLJN01000005">
    <property type="protein sequence ID" value="GFE83081.1"/>
    <property type="molecule type" value="Genomic_DNA"/>
</dbReference>
<evidence type="ECO:0000313" key="2">
    <source>
        <dbReference type="Proteomes" id="UP000445000"/>
    </source>
</evidence>
<keyword evidence="2" id="KW-1185">Reference proteome</keyword>
<name>A0A829YJQ2_9GAMM</name>
<dbReference type="RefSeq" id="WP_244319040.1">
    <property type="nucleotide sequence ID" value="NZ_BLJN01000005.1"/>
</dbReference>
<dbReference type="AlphaFoldDB" id="A0A829YJQ2"/>
<accession>A0A829YJQ2</accession>
<organism evidence="1 2">
    <name type="scientific">Steroidobacter agaridevorans</name>
    <dbReference type="NCBI Taxonomy" id="2695856"/>
    <lineage>
        <taxon>Bacteria</taxon>
        <taxon>Pseudomonadati</taxon>
        <taxon>Pseudomonadota</taxon>
        <taxon>Gammaproteobacteria</taxon>
        <taxon>Steroidobacterales</taxon>
        <taxon>Steroidobacteraceae</taxon>
        <taxon>Steroidobacter</taxon>
    </lineage>
</organism>